<reference evidence="4" key="1">
    <citation type="submission" date="2022-07" db="EMBL/GenBank/DDBJ databases">
        <title>Genome Sequence of Leucocoprinus birnbaumii.</title>
        <authorList>
            <person name="Buettner E."/>
        </authorList>
    </citation>
    <scope>NUCLEOTIDE SEQUENCE</scope>
    <source>
        <strain evidence="4">VT141</strain>
    </source>
</reference>
<dbReference type="GO" id="GO:0007165">
    <property type="term" value="P:signal transduction"/>
    <property type="evidence" value="ECO:0007669"/>
    <property type="project" value="InterPro"/>
</dbReference>
<comment type="caution">
    <text evidence="4">The sequence shown here is derived from an EMBL/GenBank/DDBJ whole genome shotgun (WGS) entry which is preliminary data.</text>
</comment>
<dbReference type="EMBL" id="JANIEX010000386">
    <property type="protein sequence ID" value="KAJ3567807.1"/>
    <property type="molecule type" value="Genomic_DNA"/>
</dbReference>
<dbReference type="SMART" id="SM00175">
    <property type="entry name" value="RAB"/>
    <property type="match status" value="1"/>
</dbReference>
<evidence type="ECO:0000313" key="5">
    <source>
        <dbReference type="Proteomes" id="UP001213000"/>
    </source>
</evidence>
<dbReference type="PANTHER" id="PTHR24070">
    <property type="entry name" value="RAS, DI-RAS, AND RHEB FAMILY MEMBERS OF SMALL GTPASE SUPERFAMILY"/>
    <property type="match status" value="1"/>
</dbReference>
<name>A0AAD5VRQ9_9AGAR</name>
<dbReference type="PROSITE" id="PS51419">
    <property type="entry name" value="RAB"/>
    <property type="match status" value="1"/>
</dbReference>
<evidence type="ECO:0000256" key="2">
    <source>
        <dbReference type="ARBA" id="ARBA00022741"/>
    </source>
</evidence>
<dbReference type="Gene3D" id="3.40.50.300">
    <property type="entry name" value="P-loop containing nucleotide triphosphate hydrolases"/>
    <property type="match status" value="2"/>
</dbReference>
<dbReference type="GO" id="GO:0005525">
    <property type="term" value="F:GTP binding"/>
    <property type="evidence" value="ECO:0007669"/>
    <property type="project" value="UniProtKB-KW"/>
</dbReference>
<dbReference type="Pfam" id="PF00071">
    <property type="entry name" value="Ras"/>
    <property type="match status" value="1"/>
</dbReference>
<comment type="subcellular location">
    <subcellularLocation>
        <location evidence="1">Cell membrane</location>
        <topology evidence="1">Lipid-anchor</topology>
        <orientation evidence="1">Cytoplasmic side</orientation>
    </subcellularLocation>
</comment>
<accession>A0AAD5VRQ9</accession>
<keyword evidence="5" id="KW-1185">Reference proteome</keyword>
<dbReference type="InterPro" id="IPR001806">
    <property type="entry name" value="Small_GTPase"/>
</dbReference>
<evidence type="ECO:0000256" key="3">
    <source>
        <dbReference type="ARBA" id="ARBA00023134"/>
    </source>
</evidence>
<dbReference type="SUPFAM" id="SSF52540">
    <property type="entry name" value="P-loop containing nucleoside triphosphate hydrolases"/>
    <property type="match status" value="1"/>
</dbReference>
<gene>
    <name evidence="4" type="ORF">NP233_g6127</name>
</gene>
<proteinExistence type="predicted"/>
<keyword evidence="2" id="KW-0547">Nucleotide-binding</keyword>
<dbReference type="GO" id="GO:0005886">
    <property type="term" value="C:plasma membrane"/>
    <property type="evidence" value="ECO:0007669"/>
    <property type="project" value="UniProtKB-SubCell"/>
</dbReference>
<dbReference type="GO" id="GO:0003924">
    <property type="term" value="F:GTPase activity"/>
    <property type="evidence" value="ECO:0007669"/>
    <property type="project" value="InterPro"/>
</dbReference>
<dbReference type="SMART" id="SM00174">
    <property type="entry name" value="RHO"/>
    <property type="match status" value="1"/>
</dbReference>
<dbReference type="Proteomes" id="UP001213000">
    <property type="component" value="Unassembled WGS sequence"/>
</dbReference>
<dbReference type="PROSITE" id="PS51421">
    <property type="entry name" value="RAS"/>
    <property type="match status" value="1"/>
</dbReference>
<protein>
    <submittedName>
        <fullName evidence="4">Uncharacterized protein</fullName>
    </submittedName>
</protein>
<dbReference type="SMART" id="SM00173">
    <property type="entry name" value="RAS"/>
    <property type="match status" value="1"/>
</dbReference>
<dbReference type="InterPro" id="IPR027417">
    <property type="entry name" value="P-loop_NTPase"/>
</dbReference>
<organism evidence="4 5">
    <name type="scientific">Leucocoprinus birnbaumii</name>
    <dbReference type="NCBI Taxonomy" id="56174"/>
    <lineage>
        <taxon>Eukaryota</taxon>
        <taxon>Fungi</taxon>
        <taxon>Dikarya</taxon>
        <taxon>Basidiomycota</taxon>
        <taxon>Agaricomycotina</taxon>
        <taxon>Agaricomycetes</taxon>
        <taxon>Agaricomycetidae</taxon>
        <taxon>Agaricales</taxon>
        <taxon>Agaricineae</taxon>
        <taxon>Agaricaceae</taxon>
        <taxon>Leucocoprinus</taxon>
    </lineage>
</organism>
<keyword evidence="3" id="KW-0342">GTP-binding</keyword>
<evidence type="ECO:0000256" key="1">
    <source>
        <dbReference type="ARBA" id="ARBA00004342"/>
    </source>
</evidence>
<dbReference type="AlphaFoldDB" id="A0AAD5VRQ9"/>
<evidence type="ECO:0000313" key="4">
    <source>
        <dbReference type="EMBL" id="KAJ3567807.1"/>
    </source>
</evidence>
<sequence length="290" mass="33189">MDRSRILLLGDAGVGKTALAVREFDPTIEDMYYKEFVVDDHVSLEVNTLRLEEYAIFRELCIRKAQGIILVYSTASRTSFEQLEQFRSRMSDREHDRQVSYDEGAAFAHFIGCDFFETSAKSGENVDLIFSNVIRSLRAGPQALLESRRVGLLQEEIDGIYSQLRKTTYGQTVQTMFHKASNDQSRILRPLLAEADNEDLKPEEKQELEEKIKEEYILCLREFRGYFAEVKAMGIHVGPHIREFYDQKEAFWIILIATAPLGVHKFDGPTYQDSYLENTPATSAAAYGVD</sequence>
<dbReference type="InterPro" id="IPR020849">
    <property type="entry name" value="Small_GTPase_Ras-type"/>
</dbReference>